<reference evidence="1 2" key="1">
    <citation type="submission" date="2015-01" db="EMBL/GenBank/DDBJ databases">
        <title>Evolution of Trichinella species and genotypes.</title>
        <authorList>
            <person name="Korhonen P.K."/>
            <person name="Edoardo P."/>
            <person name="Giuseppe L.R."/>
            <person name="Gasser R.B."/>
        </authorList>
    </citation>
    <scope>NUCLEOTIDE SEQUENCE [LARGE SCALE GENOMIC DNA]</scope>
    <source>
        <strain evidence="1">ISS1029</strain>
    </source>
</reference>
<accession>A0A0V1HMZ6</accession>
<gene>
    <name evidence="1" type="ORF">T11_1093</name>
</gene>
<dbReference type="AlphaFoldDB" id="A0A0V1HMZ6"/>
<dbReference type="Proteomes" id="UP000055024">
    <property type="component" value="Unassembled WGS sequence"/>
</dbReference>
<organism evidence="1 2">
    <name type="scientific">Trichinella zimbabwensis</name>
    <dbReference type="NCBI Taxonomy" id="268475"/>
    <lineage>
        <taxon>Eukaryota</taxon>
        <taxon>Metazoa</taxon>
        <taxon>Ecdysozoa</taxon>
        <taxon>Nematoda</taxon>
        <taxon>Enoplea</taxon>
        <taxon>Dorylaimia</taxon>
        <taxon>Trichinellida</taxon>
        <taxon>Trichinellidae</taxon>
        <taxon>Trichinella</taxon>
    </lineage>
</organism>
<keyword evidence="2" id="KW-1185">Reference proteome</keyword>
<name>A0A0V1HMZ6_9BILA</name>
<evidence type="ECO:0000313" key="2">
    <source>
        <dbReference type="Proteomes" id="UP000055024"/>
    </source>
</evidence>
<dbReference type="EMBL" id="JYDP01000045">
    <property type="protein sequence ID" value="KRZ11914.1"/>
    <property type="molecule type" value="Genomic_DNA"/>
</dbReference>
<dbReference type="OrthoDB" id="10513558at2759"/>
<proteinExistence type="predicted"/>
<evidence type="ECO:0000313" key="1">
    <source>
        <dbReference type="EMBL" id="KRZ11914.1"/>
    </source>
</evidence>
<comment type="caution">
    <text evidence="1">The sequence shown here is derived from an EMBL/GenBank/DDBJ whole genome shotgun (WGS) entry which is preliminary data.</text>
</comment>
<protein>
    <submittedName>
        <fullName evidence="1">Uncharacterized protein</fullName>
    </submittedName>
</protein>
<sequence length="118" mass="13514">MDRLHLSVPFFYKERGLIHCLDACSVHCEIAKRTSCCFRKQRSFPCMHSNANKSCLFPEDNIWRRTRNSNTSEPLKRRDDRGLCRTPVASAIFSTLTSLVIVFGWPSADICASQKDSK</sequence>